<accession>A0AAN8NFH9</accession>
<comment type="caution">
    <text evidence="2">The sequence shown here is derived from an EMBL/GenBank/DDBJ whole genome shotgun (WGS) entry which is preliminary data.</text>
</comment>
<feature type="region of interest" description="Disordered" evidence="1">
    <location>
        <begin position="123"/>
        <end position="156"/>
    </location>
</feature>
<evidence type="ECO:0000313" key="3">
    <source>
        <dbReference type="Proteomes" id="UP001356427"/>
    </source>
</evidence>
<protein>
    <submittedName>
        <fullName evidence="2">Uncharacterized protein</fullName>
    </submittedName>
</protein>
<evidence type="ECO:0000313" key="2">
    <source>
        <dbReference type="EMBL" id="KAK6326386.1"/>
    </source>
</evidence>
<dbReference type="EMBL" id="JAGTTL010000002">
    <property type="protein sequence ID" value="KAK6326386.1"/>
    <property type="molecule type" value="Genomic_DNA"/>
</dbReference>
<organism evidence="2 3">
    <name type="scientific">Coregonus suidteri</name>
    <dbReference type="NCBI Taxonomy" id="861788"/>
    <lineage>
        <taxon>Eukaryota</taxon>
        <taxon>Metazoa</taxon>
        <taxon>Chordata</taxon>
        <taxon>Craniata</taxon>
        <taxon>Vertebrata</taxon>
        <taxon>Euteleostomi</taxon>
        <taxon>Actinopterygii</taxon>
        <taxon>Neopterygii</taxon>
        <taxon>Teleostei</taxon>
        <taxon>Protacanthopterygii</taxon>
        <taxon>Salmoniformes</taxon>
        <taxon>Salmonidae</taxon>
        <taxon>Coregoninae</taxon>
        <taxon>Coregonus</taxon>
    </lineage>
</organism>
<name>A0AAN8NFH9_9TELE</name>
<dbReference type="AlphaFoldDB" id="A0AAN8NFH9"/>
<keyword evidence="3" id="KW-1185">Reference proteome</keyword>
<reference evidence="2 3" key="1">
    <citation type="submission" date="2021-04" db="EMBL/GenBank/DDBJ databases">
        <authorList>
            <person name="De Guttry C."/>
            <person name="Zahm M."/>
            <person name="Klopp C."/>
            <person name="Cabau C."/>
            <person name="Louis A."/>
            <person name="Berthelot C."/>
            <person name="Parey E."/>
            <person name="Roest Crollius H."/>
            <person name="Montfort J."/>
            <person name="Robinson-Rechavi M."/>
            <person name="Bucao C."/>
            <person name="Bouchez O."/>
            <person name="Gislard M."/>
            <person name="Lluch J."/>
            <person name="Milhes M."/>
            <person name="Lampietro C."/>
            <person name="Lopez Roques C."/>
            <person name="Donnadieu C."/>
            <person name="Braasch I."/>
            <person name="Desvignes T."/>
            <person name="Postlethwait J."/>
            <person name="Bobe J."/>
            <person name="Wedekind C."/>
            <person name="Guiguen Y."/>
        </authorList>
    </citation>
    <scope>NUCLEOTIDE SEQUENCE [LARGE SCALE GENOMIC DNA]</scope>
    <source>
        <strain evidence="2">Cs_M1</strain>
        <tissue evidence="2">Blood</tissue>
    </source>
</reference>
<gene>
    <name evidence="2" type="ORF">J4Q44_G00020310</name>
</gene>
<evidence type="ECO:0000256" key="1">
    <source>
        <dbReference type="SAM" id="MobiDB-lite"/>
    </source>
</evidence>
<dbReference type="Proteomes" id="UP001356427">
    <property type="component" value="Unassembled WGS sequence"/>
</dbReference>
<sequence length="156" mass="16573">MAAAPARRKHGACLLRIKENCPLRKFRKNRCYDVTAAPSAGGGVCSGDFSKHPISASKTGPISTIYVEPLPPSYQSIYRPHQSQDPIAVDMEVVRPHAPITGVMSLPPSSVLAPGPLVPNLQPACQHRRLPSAAPSEASMELDSGVDPETGERAQG</sequence>
<proteinExistence type="predicted"/>